<protein>
    <submittedName>
        <fullName evidence="1">Uncharacterized protein</fullName>
    </submittedName>
</protein>
<gene>
    <name evidence="1" type="ORF">THF1A12_20432</name>
</gene>
<proteinExistence type="predicted"/>
<accession>A0AAU9QLW3</accession>
<dbReference type="EMBL" id="CAKMUD010000072">
    <property type="protein sequence ID" value="CAH1587776.1"/>
    <property type="molecule type" value="Genomic_DNA"/>
</dbReference>
<evidence type="ECO:0000313" key="2">
    <source>
        <dbReference type="Proteomes" id="UP001295462"/>
    </source>
</evidence>
<dbReference type="Proteomes" id="UP001295462">
    <property type="component" value="Unassembled WGS sequence"/>
</dbReference>
<reference evidence="1" key="1">
    <citation type="submission" date="2022-01" db="EMBL/GenBank/DDBJ databases">
        <authorList>
            <person name="Lagorce A."/>
        </authorList>
    </citation>
    <scope>NUCLEOTIDE SEQUENCE</scope>
    <source>
        <strain evidence="1">Th15_F1_A12</strain>
    </source>
</reference>
<comment type="caution">
    <text evidence="1">The sequence shown here is derived from an EMBL/GenBank/DDBJ whole genome shotgun (WGS) entry which is preliminary data.</text>
</comment>
<organism evidence="1 2">
    <name type="scientific">Vibrio jasicida</name>
    <dbReference type="NCBI Taxonomy" id="766224"/>
    <lineage>
        <taxon>Bacteria</taxon>
        <taxon>Pseudomonadati</taxon>
        <taxon>Pseudomonadota</taxon>
        <taxon>Gammaproteobacteria</taxon>
        <taxon>Vibrionales</taxon>
        <taxon>Vibrionaceae</taxon>
        <taxon>Vibrio</taxon>
    </lineage>
</organism>
<evidence type="ECO:0000313" key="1">
    <source>
        <dbReference type="EMBL" id="CAH1587776.1"/>
    </source>
</evidence>
<name>A0AAU9QLW3_9VIBR</name>
<sequence length="34" mass="3872">MDTTQSIELASFVISLFEKQLYSIDGLVINLIIR</sequence>
<dbReference type="AlphaFoldDB" id="A0AAU9QLW3"/>